<dbReference type="AlphaFoldDB" id="A0A6M0RB52"/>
<evidence type="ECO:0000313" key="2">
    <source>
        <dbReference type="Proteomes" id="UP000473885"/>
    </source>
</evidence>
<dbReference type="RefSeq" id="WP_050608336.1">
    <property type="nucleotide sequence ID" value="NZ_CABKUB010000006.1"/>
</dbReference>
<accession>A0A6M0RB52</accession>
<dbReference type="OrthoDB" id="1917907at2"/>
<name>A0A6M0RB52_9CLOT</name>
<keyword evidence="2" id="KW-1185">Reference proteome</keyword>
<reference evidence="1 2" key="1">
    <citation type="submission" date="2019-04" db="EMBL/GenBank/DDBJ databases">
        <title>Genome sequencing of Clostridium botulinum Groups I-IV and Clostridium butyricum.</title>
        <authorList>
            <person name="Brunt J."/>
            <person name="Van Vliet A.H.M."/>
            <person name="Stringer S.C."/>
            <person name="Carter A.T."/>
            <person name="Peck M.W."/>
        </authorList>
    </citation>
    <scope>NUCLEOTIDE SEQUENCE [LARGE SCALE GENOMIC DNA]</scope>
    <source>
        <strain evidence="1 2">IFR 18/094</strain>
    </source>
</reference>
<gene>
    <name evidence="1" type="ORF">FDF74_09420</name>
</gene>
<dbReference type="EMBL" id="SXDP01000007">
    <property type="protein sequence ID" value="NEZ47412.1"/>
    <property type="molecule type" value="Genomic_DNA"/>
</dbReference>
<proteinExistence type="predicted"/>
<dbReference type="Proteomes" id="UP000473885">
    <property type="component" value="Unassembled WGS sequence"/>
</dbReference>
<protein>
    <submittedName>
        <fullName evidence="1">Uncharacterized protein</fullName>
    </submittedName>
</protein>
<sequence length="114" mass="13384">MALQTELAIAIKNEFCEYDIVDFSLFNISKINYSNTLLKITKHKFNNIYFNVKCPLCGNIHKYNYNIVEFLKRDMIVGGCEVLGSPLFYIGKKEMVEKRANKYNEISRSLYMMM</sequence>
<evidence type="ECO:0000313" key="1">
    <source>
        <dbReference type="EMBL" id="NEZ47412.1"/>
    </source>
</evidence>
<comment type="caution">
    <text evidence="1">The sequence shown here is derived from an EMBL/GenBank/DDBJ whole genome shotgun (WGS) entry which is preliminary data.</text>
</comment>
<organism evidence="1 2">
    <name type="scientific">Clostridium niameyense</name>
    <dbReference type="NCBI Taxonomy" id="1622073"/>
    <lineage>
        <taxon>Bacteria</taxon>
        <taxon>Bacillati</taxon>
        <taxon>Bacillota</taxon>
        <taxon>Clostridia</taxon>
        <taxon>Eubacteriales</taxon>
        <taxon>Clostridiaceae</taxon>
        <taxon>Clostridium</taxon>
    </lineage>
</organism>